<proteinExistence type="predicted"/>
<protein>
    <submittedName>
        <fullName evidence="2">Uncharacterized protein</fullName>
    </submittedName>
</protein>
<evidence type="ECO:0000256" key="1">
    <source>
        <dbReference type="SAM" id="SignalP"/>
    </source>
</evidence>
<evidence type="ECO:0000313" key="2">
    <source>
        <dbReference type="EMBL" id="TSJ78611.1"/>
    </source>
</evidence>
<keyword evidence="1" id="KW-0732">Signal</keyword>
<feature type="signal peptide" evidence="1">
    <location>
        <begin position="1"/>
        <end position="18"/>
    </location>
</feature>
<dbReference type="AlphaFoldDB" id="A0A556QPQ0"/>
<comment type="caution">
    <text evidence="2">The sequence shown here is derived from an EMBL/GenBank/DDBJ whole genome shotgun (WGS) entry which is preliminary data.</text>
</comment>
<sequence length="110" mass="12778">MKSLITLLFISLSTFCSAEEILQFDAALKIAQSKIAQSDFKKPVRVFSISLENESTGRLYYMARYADEAEIRKILSAWPREPERSYDFIRIYMDGEATFRTVVFNCEPMK</sequence>
<organism evidence="2 3">
    <name type="scientific">Rariglobus hedericola</name>
    <dbReference type="NCBI Taxonomy" id="2597822"/>
    <lineage>
        <taxon>Bacteria</taxon>
        <taxon>Pseudomonadati</taxon>
        <taxon>Verrucomicrobiota</taxon>
        <taxon>Opitutia</taxon>
        <taxon>Opitutales</taxon>
        <taxon>Opitutaceae</taxon>
        <taxon>Rariglobus</taxon>
    </lineage>
</organism>
<gene>
    <name evidence="2" type="ORF">FPL22_04725</name>
</gene>
<keyword evidence="3" id="KW-1185">Reference proteome</keyword>
<reference evidence="2 3" key="1">
    <citation type="submission" date="2019-07" db="EMBL/GenBank/DDBJ databases">
        <title>Description of 53C-WASEF.</title>
        <authorList>
            <person name="Pitt A."/>
            <person name="Hahn M.W."/>
        </authorList>
    </citation>
    <scope>NUCLEOTIDE SEQUENCE [LARGE SCALE GENOMIC DNA]</scope>
    <source>
        <strain evidence="2 3">53C-WASEF</strain>
    </source>
</reference>
<dbReference type="EMBL" id="VMBG01000001">
    <property type="protein sequence ID" value="TSJ78611.1"/>
    <property type="molecule type" value="Genomic_DNA"/>
</dbReference>
<accession>A0A556QPQ0</accession>
<dbReference type="RefSeq" id="WP_144228952.1">
    <property type="nucleotide sequence ID" value="NZ_CBCRVV010000002.1"/>
</dbReference>
<dbReference type="Proteomes" id="UP000315648">
    <property type="component" value="Unassembled WGS sequence"/>
</dbReference>
<evidence type="ECO:0000313" key="3">
    <source>
        <dbReference type="Proteomes" id="UP000315648"/>
    </source>
</evidence>
<feature type="chain" id="PRO_5022129142" evidence="1">
    <location>
        <begin position="19"/>
        <end position="110"/>
    </location>
</feature>
<name>A0A556QPQ0_9BACT</name>